<accession>A0ABQ2P214</accession>
<keyword evidence="2" id="KW-1185">Reference proteome</keyword>
<dbReference type="InterPro" id="IPR036638">
    <property type="entry name" value="HLH_DNA-bd_sf"/>
</dbReference>
<reference evidence="2" key="1">
    <citation type="journal article" date="2019" name="Int. J. Syst. Evol. Microbiol.">
        <title>The Global Catalogue of Microorganisms (GCM) 10K type strain sequencing project: providing services to taxonomists for standard genome sequencing and annotation.</title>
        <authorList>
            <consortium name="The Broad Institute Genomics Platform"/>
            <consortium name="The Broad Institute Genome Sequencing Center for Infectious Disease"/>
            <person name="Wu L."/>
            <person name="Ma J."/>
        </authorList>
    </citation>
    <scope>NUCLEOTIDE SEQUENCE [LARGE SCALE GENOMIC DNA]</scope>
    <source>
        <strain evidence="2">CGMCC 1.7693</strain>
    </source>
</reference>
<dbReference type="EMBL" id="BMLW01000018">
    <property type="protein sequence ID" value="GGP16183.1"/>
    <property type="molecule type" value="Genomic_DNA"/>
</dbReference>
<proteinExistence type="predicted"/>
<sequence length="50" mass="5825">MDKKTLFIKIEQYREEMMTLSKEHGLSSKVVLATSEKLDALIYAYLKRSS</sequence>
<protein>
    <recommendedName>
        <fullName evidence="3">Spo0E like sporulation regulatory protein</fullName>
    </recommendedName>
</protein>
<name>A0ABQ2P214_9BACI</name>
<dbReference type="RefSeq" id="WP_188737758.1">
    <property type="nucleotide sequence ID" value="NZ_BMLW01000018.1"/>
</dbReference>
<dbReference type="InterPro" id="IPR018540">
    <property type="entry name" value="Spo0E-like"/>
</dbReference>
<evidence type="ECO:0008006" key="3">
    <source>
        <dbReference type="Google" id="ProtNLM"/>
    </source>
</evidence>
<dbReference type="SUPFAM" id="SSF140500">
    <property type="entry name" value="BAS1536-like"/>
    <property type="match status" value="1"/>
</dbReference>
<dbReference type="Gene3D" id="4.10.280.10">
    <property type="entry name" value="Helix-loop-helix DNA-binding domain"/>
    <property type="match status" value="1"/>
</dbReference>
<gene>
    <name evidence="1" type="ORF">GCM10011346_47140</name>
</gene>
<organism evidence="1 2">
    <name type="scientific">Oceanobacillus neutriphilus</name>
    <dbReference type="NCBI Taxonomy" id="531815"/>
    <lineage>
        <taxon>Bacteria</taxon>
        <taxon>Bacillati</taxon>
        <taxon>Bacillota</taxon>
        <taxon>Bacilli</taxon>
        <taxon>Bacillales</taxon>
        <taxon>Bacillaceae</taxon>
        <taxon>Oceanobacillus</taxon>
    </lineage>
</organism>
<dbReference type="Proteomes" id="UP000641206">
    <property type="component" value="Unassembled WGS sequence"/>
</dbReference>
<evidence type="ECO:0000313" key="2">
    <source>
        <dbReference type="Proteomes" id="UP000641206"/>
    </source>
</evidence>
<comment type="caution">
    <text evidence="1">The sequence shown here is derived from an EMBL/GenBank/DDBJ whole genome shotgun (WGS) entry which is preliminary data.</text>
</comment>
<evidence type="ECO:0000313" key="1">
    <source>
        <dbReference type="EMBL" id="GGP16183.1"/>
    </source>
</evidence>
<dbReference type="Pfam" id="PF09388">
    <property type="entry name" value="SpoOE-like"/>
    <property type="match status" value="1"/>
</dbReference>
<dbReference type="InterPro" id="IPR037208">
    <property type="entry name" value="Spo0E-like_sf"/>
</dbReference>